<keyword evidence="1" id="KW-0472">Membrane</keyword>
<gene>
    <name evidence="2" type="ORF">BDZ94DRAFT_475035</name>
</gene>
<dbReference type="EMBL" id="MU150253">
    <property type="protein sequence ID" value="KAF9464548.1"/>
    <property type="molecule type" value="Genomic_DNA"/>
</dbReference>
<keyword evidence="1" id="KW-0812">Transmembrane</keyword>
<comment type="caution">
    <text evidence="2">The sequence shown here is derived from an EMBL/GenBank/DDBJ whole genome shotgun (WGS) entry which is preliminary data.</text>
</comment>
<evidence type="ECO:0000256" key="1">
    <source>
        <dbReference type="SAM" id="Phobius"/>
    </source>
</evidence>
<accession>A0A9P5Y946</accession>
<protein>
    <submittedName>
        <fullName evidence="2">Uncharacterized protein</fullName>
    </submittedName>
</protein>
<keyword evidence="3" id="KW-1185">Reference proteome</keyword>
<dbReference type="Proteomes" id="UP000807353">
    <property type="component" value="Unassembled WGS sequence"/>
</dbReference>
<dbReference type="AlphaFoldDB" id="A0A9P5Y946"/>
<organism evidence="2 3">
    <name type="scientific">Collybia nuda</name>
    <dbReference type="NCBI Taxonomy" id="64659"/>
    <lineage>
        <taxon>Eukaryota</taxon>
        <taxon>Fungi</taxon>
        <taxon>Dikarya</taxon>
        <taxon>Basidiomycota</taxon>
        <taxon>Agaricomycotina</taxon>
        <taxon>Agaricomycetes</taxon>
        <taxon>Agaricomycetidae</taxon>
        <taxon>Agaricales</taxon>
        <taxon>Tricholomatineae</taxon>
        <taxon>Clitocybaceae</taxon>
        <taxon>Collybia</taxon>
    </lineage>
</organism>
<evidence type="ECO:0000313" key="3">
    <source>
        <dbReference type="Proteomes" id="UP000807353"/>
    </source>
</evidence>
<proteinExistence type="predicted"/>
<reference evidence="2" key="1">
    <citation type="submission" date="2020-11" db="EMBL/GenBank/DDBJ databases">
        <authorList>
            <consortium name="DOE Joint Genome Institute"/>
            <person name="Ahrendt S."/>
            <person name="Riley R."/>
            <person name="Andreopoulos W."/>
            <person name="Labutti K."/>
            <person name="Pangilinan J."/>
            <person name="Ruiz-Duenas F.J."/>
            <person name="Barrasa J.M."/>
            <person name="Sanchez-Garcia M."/>
            <person name="Camarero S."/>
            <person name="Miyauchi S."/>
            <person name="Serrano A."/>
            <person name="Linde D."/>
            <person name="Babiker R."/>
            <person name="Drula E."/>
            <person name="Ayuso-Fernandez I."/>
            <person name="Pacheco R."/>
            <person name="Padilla G."/>
            <person name="Ferreira P."/>
            <person name="Barriuso J."/>
            <person name="Kellner H."/>
            <person name="Castanera R."/>
            <person name="Alfaro M."/>
            <person name="Ramirez L."/>
            <person name="Pisabarro A.G."/>
            <person name="Kuo A."/>
            <person name="Tritt A."/>
            <person name="Lipzen A."/>
            <person name="He G."/>
            <person name="Yan M."/>
            <person name="Ng V."/>
            <person name="Cullen D."/>
            <person name="Martin F."/>
            <person name="Rosso M.-N."/>
            <person name="Henrissat B."/>
            <person name="Hibbett D."/>
            <person name="Martinez A.T."/>
            <person name="Grigoriev I.V."/>
        </authorList>
    </citation>
    <scope>NUCLEOTIDE SEQUENCE</scope>
    <source>
        <strain evidence="2">CBS 247.69</strain>
    </source>
</reference>
<evidence type="ECO:0000313" key="2">
    <source>
        <dbReference type="EMBL" id="KAF9464548.1"/>
    </source>
</evidence>
<sequence>MCRCLGYILGSIFPPLRKDRTCKQYFRKRDRVCARSGVVCLILLFPTIFHPCVIELSRPLGNVDRFIRWQSDFTFATSNDTSSDQSIFPLQYRTTTISR</sequence>
<name>A0A9P5Y946_9AGAR</name>
<feature type="transmembrane region" description="Helical" evidence="1">
    <location>
        <begin position="32"/>
        <end position="49"/>
    </location>
</feature>
<keyword evidence="1" id="KW-1133">Transmembrane helix</keyword>